<evidence type="ECO:0000256" key="1">
    <source>
        <dbReference type="ARBA" id="ARBA00000707"/>
    </source>
</evidence>
<dbReference type="InterPro" id="IPR001394">
    <property type="entry name" value="Peptidase_C19_UCH"/>
</dbReference>
<evidence type="ECO:0000313" key="5">
    <source>
        <dbReference type="Proteomes" id="UP000580250"/>
    </source>
</evidence>
<dbReference type="OrthoDB" id="292964at2759"/>
<evidence type="ECO:0000313" key="4">
    <source>
        <dbReference type="EMBL" id="CAD2190549.1"/>
    </source>
</evidence>
<gene>
    <name evidence="4" type="ORF">MENT_LOCUS43344</name>
</gene>
<dbReference type="SUPFAM" id="SSF54001">
    <property type="entry name" value="Cysteine proteinases"/>
    <property type="match status" value="1"/>
</dbReference>
<name>A0A6V7WU14_MELEN</name>
<dbReference type="EC" id="3.4.19.12" evidence="2"/>
<evidence type="ECO:0000256" key="2">
    <source>
        <dbReference type="ARBA" id="ARBA00012759"/>
    </source>
</evidence>
<dbReference type="AlphaFoldDB" id="A0A6V7WU14"/>
<evidence type="ECO:0000259" key="3">
    <source>
        <dbReference type="PROSITE" id="PS50235"/>
    </source>
</evidence>
<organism evidence="4 5">
    <name type="scientific">Meloidogyne enterolobii</name>
    <name type="common">Root-knot nematode worm</name>
    <name type="synonym">Meloidogyne mayaguensis</name>
    <dbReference type="NCBI Taxonomy" id="390850"/>
    <lineage>
        <taxon>Eukaryota</taxon>
        <taxon>Metazoa</taxon>
        <taxon>Ecdysozoa</taxon>
        <taxon>Nematoda</taxon>
        <taxon>Chromadorea</taxon>
        <taxon>Rhabditida</taxon>
        <taxon>Tylenchina</taxon>
        <taxon>Tylenchomorpha</taxon>
        <taxon>Tylenchoidea</taxon>
        <taxon>Meloidogynidae</taxon>
        <taxon>Meloidogyninae</taxon>
        <taxon>Meloidogyne</taxon>
    </lineage>
</organism>
<dbReference type="EMBL" id="CAJEWN010000814">
    <property type="protein sequence ID" value="CAD2190549.1"/>
    <property type="molecule type" value="Genomic_DNA"/>
</dbReference>
<dbReference type="GO" id="GO:0004843">
    <property type="term" value="F:cysteine-type deubiquitinase activity"/>
    <property type="evidence" value="ECO:0007669"/>
    <property type="project" value="UniProtKB-EC"/>
</dbReference>
<proteinExistence type="predicted"/>
<dbReference type="PROSITE" id="PS50235">
    <property type="entry name" value="USP_3"/>
    <property type="match status" value="1"/>
</dbReference>
<dbReference type="PANTHER" id="PTHR21646">
    <property type="entry name" value="UBIQUITIN CARBOXYL-TERMINAL HYDROLASE"/>
    <property type="match status" value="1"/>
</dbReference>
<dbReference type="InterPro" id="IPR050185">
    <property type="entry name" value="Ub_carboxyl-term_hydrolase"/>
</dbReference>
<reference evidence="4 5" key="1">
    <citation type="submission" date="2020-08" db="EMBL/GenBank/DDBJ databases">
        <authorList>
            <person name="Koutsovoulos G."/>
            <person name="Danchin GJ E."/>
        </authorList>
    </citation>
    <scope>NUCLEOTIDE SEQUENCE [LARGE SCALE GENOMIC DNA]</scope>
</reference>
<protein>
    <recommendedName>
        <fullName evidence="2">ubiquitinyl hydrolase 1</fullName>
        <ecNumber evidence="2">3.4.19.12</ecNumber>
    </recommendedName>
</protein>
<dbReference type="InterPro" id="IPR038765">
    <property type="entry name" value="Papain-like_cys_pep_sf"/>
</dbReference>
<dbReference type="GO" id="GO:0016579">
    <property type="term" value="P:protein deubiquitination"/>
    <property type="evidence" value="ECO:0007669"/>
    <property type="project" value="InterPro"/>
</dbReference>
<accession>A0A6V7WU14</accession>
<dbReference type="Proteomes" id="UP000580250">
    <property type="component" value="Unassembled WGS sequence"/>
</dbReference>
<comment type="caution">
    <text evidence="4">The sequence shown here is derived from an EMBL/GenBank/DDBJ whole genome shotgun (WGS) entry which is preliminary data.</text>
</comment>
<dbReference type="InterPro" id="IPR028889">
    <property type="entry name" value="USP"/>
</dbReference>
<feature type="domain" description="USP" evidence="3">
    <location>
        <begin position="1"/>
        <end position="231"/>
    </location>
</feature>
<comment type="catalytic activity">
    <reaction evidence="1">
        <text>Thiol-dependent hydrolysis of ester, thioester, amide, peptide and isopeptide bonds formed by the C-terminal Gly of ubiquitin (a 76-residue protein attached to proteins as an intracellular targeting signal).</text>
        <dbReference type="EC" id="3.4.19.12"/>
    </reaction>
</comment>
<sequence>MAEHIDANLNGHVAIDSCEFQRMFIQFLSEDVNTVSNPIAVNRKYPANDIIVYSNDYFAQMRAYSSSIIKNIFSNVFIYRFSCIPCNISWIVFIESCFLSIFLPKTEEHPRFADCLSFIFNQEHERDNCICENCNSKLVVSEKIWKLPEIVIIKLDRPKAENKDIRNVNLVESFNFAEYFHERSEFNRTSYNLYAMVIHIGTLDDAHFVAVLKDKKKFNRWFLYNDEKREK</sequence>
<dbReference type="Gene3D" id="3.90.70.10">
    <property type="entry name" value="Cysteine proteinases"/>
    <property type="match status" value="1"/>
</dbReference>
<dbReference type="Pfam" id="PF00443">
    <property type="entry name" value="UCH"/>
    <property type="match status" value="1"/>
</dbReference>
<dbReference type="CDD" id="cd02257">
    <property type="entry name" value="Peptidase_C19"/>
    <property type="match status" value="1"/>
</dbReference>